<dbReference type="InterPro" id="IPR036922">
    <property type="entry name" value="Rieske_2Fe-2S_sf"/>
</dbReference>
<sequence length="368" mass="41493">MTVAAKTTQAKREPYQIKTDEREERYARGWYVVGATNSINLKPRALNVFGTKLVAYRGKEDGEVHILDAYCPHMGGDLCGGEVTGNSVVCPFHLWSWGADGVCDDIPYANKIPDKAVIKSWPVLEKNGLVFVWQDPEGNPPIPEQEPARMEDWYSESWTDWEMEAIPIESLGRELVDNMADMAHFGPIHYSSVKSFRNTMEGHQFVQYMVGGHDILTEGDEGLITSVARYEGPAYMTTTMTGLMDGHPMKVHLLVSHIPTDMNQFVINFGVMMMKNPKASKAQNTALVQEYMEKNIESFHQDVAVWNNKCIIDNPLLCDGDGPINLVRKWYSQFMTNVDEVQPNQVKAREHVTMEGPTVEEVLAKQGF</sequence>
<keyword evidence="3" id="KW-0479">Metal-binding</keyword>
<dbReference type="RefSeq" id="WP_076000270.1">
    <property type="nucleotide sequence ID" value="NZ_PKUS01000013.1"/>
</dbReference>
<evidence type="ECO:0000256" key="1">
    <source>
        <dbReference type="ARBA" id="ARBA00001962"/>
    </source>
</evidence>
<dbReference type="AlphaFoldDB" id="A0A2N5X225"/>
<dbReference type="PANTHER" id="PTHR21266:SF60">
    <property type="entry name" value="3-KETOSTEROID-9-ALPHA-MONOOXYGENASE, OXYGENASE COMPONENT"/>
    <property type="match status" value="1"/>
</dbReference>
<accession>A0A2N5X225</accession>
<dbReference type="GO" id="GO:0046872">
    <property type="term" value="F:metal ion binding"/>
    <property type="evidence" value="ECO:0007669"/>
    <property type="project" value="UniProtKB-KW"/>
</dbReference>
<dbReference type="InterPro" id="IPR017941">
    <property type="entry name" value="Rieske_2Fe-2S"/>
</dbReference>
<keyword evidence="6" id="KW-0411">Iron-sulfur</keyword>
<reference evidence="8 9" key="1">
    <citation type="submission" date="2018-01" db="EMBL/GenBank/DDBJ databases">
        <title>The draft genome sequence of Halioglobus lutimaris HF004.</title>
        <authorList>
            <person name="Du Z.-J."/>
            <person name="Shi M.-J."/>
        </authorList>
    </citation>
    <scope>NUCLEOTIDE SEQUENCE [LARGE SCALE GENOMIC DNA]</scope>
    <source>
        <strain evidence="8 9">HF004</strain>
    </source>
</reference>
<evidence type="ECO:0000256" key="4">
    <source>
        <dbReference type="ARBA" id="ARBA00023002"/>
    </source>
</evidence>
<evidence type="ECO:0000313" key="9">
    <source>
        <dbReference type="Proteomes" id="UP000235005"/>
    </source>
</evidence>
<dbReference type="Pfam" id="PF00355">
    <property type="entry name" value="Rieske"/>
    <property type="match status" value="1"/>
</dbReference>
<keyword evidence="8" id="KW-0223">Dioxygenase</keyword>
<dbReference type="Gene3D" id="3.90.380.10">
    <property type="entry name" value="Naphthalene 1,2-dioxygenase Alpha Subunit, Chain A, domain 1"/>
    <property type="match status" value="1"/>
</dbReference>
<dbReference type="PANTHER" id="PTHR21266">
    <property type="entry name" value="IRON-SULFUR DOMAIN CONTAINING PROTEIN"/>
    <property type="match status" value="1"/>
</dbReference>
<proteinExistence type="predicted"/>
<dbReference type="Gene3D" id="2.102.10.10">
    <property type="entry name" value="Rieske [2Fe-2S] iron-sulphur domain"/>
    <property type="match status" value="1"/>
</dbReference>
<feature type="domain" description="Rieske" evidence="7">
    <location>
        <begin position="30"/>
        <end position="132"/>
    </location>
</feature>
<dbReference type="GO" id="GO:0051537">
    <property type="term" value="F:2 iron, 2 sulfur cluster binding"/>
    <property type="evidence" value="ECO:0007669"/>
    <property type="project" value="UniProtKB-KW"/>
</dbReference>
<comment type="caution">
    <text evidence="8">The sequence shown here is derived from an EMBL/GenBank/DDBJ whole genome shotgun (WGS) entry which is preliminary data.</text>
</comment>
<evidence type="ECO:0000256" key="2">
    <source>
        <dbReference type="ARBA" id="ARBA00022714"/>
    </source>
</evidence>
<keyword evidence="5" id="KW-0408">Iron</keyword>
<evidence type="ECO:0000256" key="5">
    <source>
        <dbReference type="ARBA" id="ARBA00023004"/>
    </source>
</evidence>
<gene>
    <name evidence="8" type="ORF">C0039_12195</name>
</gene>
<keyword evidence="4" id="KW-0560">Oxidoreductase</keyword>
<dbReference type="Proteomes" id="UP000235005">
    <property type="component" value="Unassembled WGS sequence"/>
</dbReference>
<dbReference type="OrthoDB" id="9769355at2"/>
<organism evidence="8 9">
    <name type="scientific">Pseudohalioglobus lutimaris</name>
    <dbReference type="NCBI Taxonomy" id="1737061"/>
    <lineage>
        <taxon>Bacteria</taxon>
        <taxon>Pseudomonadati</taxon>
        <taxon>Pseudomonadota</taxon>
        <taxon>Gammaproteobacteria</taxon>
        <taxon>Cellvibrionales</taxon>
        <taxon>Halieaceae</taxon>
        <taxon>Pseudohalioglobus</taxon>
    </lineage>
</organism>
<keyword evidence="9" id="KW-1185">Reference proteome</keyword>
<evidence type="ECO:0000259" key="7">
    <source>
        <dbReference type="PROSITE" id="PS51296"/>
    </source>
</evidence>
<comment type="cofactor">
    <cofactor evidence="1">
        <name>Fe cation</name>
        <dbReference type="ChEBI" id="CHEBI:24875"/>
    </cofactor>
</comment>
<keyword evidence="2" id="KW-0001">2Fe-2S</keyword>
<evidence type="ECO:0000256" key="3">
    <source>
        <dbReference type="ARBA" id="ARBA00022723"/>
    </source>
</evidence>
<dbReference type="PROSITE" id="PS51296">
    <property type="entry name" value="RIESKE"/>
    <property type="match status" value="1"/>
</dbReference>
<dbReference type="EMBL" id="PKUS01000013">
    <property type="protein sequence ID" value="PLW68528.1"/>
    <property type="molecule type" value="Genomic_DNA"/>
</dbReference>
<dbReference type="InterPro" id="IPR050584">
    <property type="entry name" value="Cholesterol_7-desaturase"/>
</dbReference>
<protein>
    <submittedName>
        <fullName evidence="8">Aromatic ring-hydroxylating dioxygenase subunit alpha</fullName>
    </submittedName>
</protein>
<evidence type="ECO:0000313" key="8">
    <source>
        <dbReference type="EMBL" id="PLW68528.1"/>
    </source>
</evidence>
<evidence type="ECO:0000256" key="6">
    <source>
        <dbReference type="ARBA" id="ARBA00023014"/>
    </source>
</evidence>
<dbReference type="SUPFAM" id="SSF55961">
    <property type="entry name" value="Bet v1-like"/>
    <property type="match status" value="1"/>
</dbReference>
<name>A0A2N5X225_9GAMM</name>
<dbReference type="SUPFAM" id="SSF50022">
    <property type="entry name" value="ISP domain"/>
    <property type="match status" value="1"/>
</dbReference>
<dbReference type="Pfam" id="PF19298">
    <property type="entry name" value="KshA_C"/>
    <property type="match status" value="1"/>
</dbReference>
<dbReference type="GO" id="GO:0008203">
    <property type="term" value="P:cholesterol metabolic process"/>
    <property type="evidence" value="ECO:0007669"/>
    <property type="project" value="InterPro"/>
</dbReference>
<dbReference type="GO" id="GO:0051213">
    <property type="term" value="F:dioxygenase activity"/>
    <property type="evidence" value="ECO:0007669"/>
    <property type="project" value="UniProtKB-KW"/>
</dbReference>
<dbReference type="InterPro" id="IPR045605">
    <property type="entry name" value="KshA-like_C"/>
</dbReference>